<proteinExistence type="predicted"/>
<dbReference type="Pfam" id="PF00096">
    <property type="entry name" value="zf-C2H2"/>
    <property type="match status" value="3"/>
</dbReference>
<dbReference type="PANTHER" id="PTHR10032:SF272">
    <property type="entry name" value="OVO-LIKE ZINC FINGER 1A-RELATED"/>
    <property type="match status" value="1"/>
</dbReference>
<dbReference type="OMA" id="PLISIPW"/>
<feature type="region of interest" description="Disordered" evidence="8">
    <location>
        <begin position="229"/>
        <end position="324"/>
    </location>
</feature>
<evidence type="ECO:0000256" key="5">
    <source>
        <dbReference type="ARBA" id="ARBA00022833"/>
    </source>
</evidence>
<dbReference type="Gene3D" id="3.30.160.60">
    <property type="entry name" value="Classic Zinc Finger"/>
    <property type="match status" value="3"/>
</dbReference>
<dbReference type="GO" id="GO:0005634">
    <property type="term" value="C:nucleus"/>
    <property type="evidence" value="ECO:0007669"/>
    <property type="project" value="UniProtKB-SubCell"/>
</dbReference>
<dbReference type="STRING" id="6832.A0A553PDI8"/>
<dbReference type="GO" id="GO:0009913">
    <property type="term" value="P:epidermal cell differentiation"/>
    <property type="evidence" value="ECO:0007669"/>
    <property type="project" value="TreeGrafter"/>
</dbReference>
<organism evidence="10 11">
    <name type="scientific">Tigriopus californicus</name>
    <name type="common">Marine copepod</name>
    <dbReference type="NCBI Taxonomy" id="6832"/>
    <lineage>
        <taxon>Eukaryota</taxon>
        <taxon>Metazoa</taxon>
        <taxon>Ecdysozoa</taxon>
        <taxon>Arthropoda</taxon>
        <taxon>Crustacea</taxon>
        <taxon>Multicrustacea</taxon>
        <taxon>Hexanauplia</taxon>
        <taxon>Copepoda</taxon>
        <taxon>Harpacticoida</taxon>
        <taxon>Harpacticidae</taxon>
        <taxon>Tigriopus</taxon>
    </lineage>
</organism>
<sequence length="362" mass="38637">MTGGGLDSGLSATDPDKLANHETGDASSGSAFPSSAPLISIPWSNMEVSVSLLNTVSTQTYQVFPQLDDRLPSRKSLRTMKKLLALKQQQQQQFHQKHAHAPAKSNSAAMKAHATPLRPRITPRHAAATTPNEAEAGGGGGASNGMKCHFCGKSFSKATYLKRHIQSHSTVKPHKCDICGWGFYQQCNLKRHMASHDTATGEGFKCVHCPATFSTKSVLSVHMRDAHGSKREVSLPAGPPDLGSQITITPTKRVSDPDGSNAKEDQEPEADHEQTMDHIDQDEVEPRGDENDGEEEEIAPPSTLVSGHPKAPMSSEIPKGSTGGPCYTCTICQATFDKVSILNKHFKVHAGGGGTSSASPTN</sequence>
<dbReference type="PROSITE" id="PS00028">
    <property type="entry name" value="ZINC_FINGER_C2H2_1"/>
    <property type="match status" value="4"/>
</dbReference>
<comment type="caution">
    <text evidence="10">The sequence shown here is derived from an EMBL/GenBank/DDBJ whole genome shotgun (WGS) entry which is preliminary data.</text>
</comment>
<dbReference type="SMART" id="SM00355">
    <property type="entry name" value="ZnF_C2H2"/>
    <property type="match status" value="4"/>
</dbReference>
<feature type="compositionally biased region" description="Basic and acidic residues" evidence="8">
    <location>
        <begin position="14"/>
        <end position="24"/>
    </location>
</feature>
<dbReference type="EMBL" id="VCGU01000005">
    <property type="protein sequence ID" value="TRY75739.1"/>
    <property type="molecule type" value="Genomic_DNA"/>
</dbReference>
<feature type="domain" description="C2H2-type" evidence="9">
    <location>
        <begin position="204"/>
        <end position="232"/>
    </location>
</feature>
<dbReference type="AlphaFoldDB" id="A0A553PDI8"/>
<keyword evidence="5" id="KW-0862">Zinc</keyword>
<evidence type="ECO:0000256" key="2">
    <source>
        <dbReference type="ARBA" id="ARBA00022723"/>
    </source>
</evidence>
<dbReference type="Proteomes" id="UP000318571">
    <property type="component" value="Chromosome 2"/>
</dbReference>
<evidence type="ECO:0000313" key="11">
    <source>
        <dbReference type="Proteomes" id="UP000318571"/>
    </source>
</evidence>
<keyword evidence="2" id="KW-0479">Metal-binding</keyword>
<keyword evidence="3" id="KW-0677">Repeat</keyword>
<dbReference type="InterPro" id="IPR036236">
    <property type="entry name" value="Znf_C2H2_sf"/>
</dbReference>
<feature type="compositionally biased region" description="Basic and acidic residues" evidence="8">
    <location>
        <begin position="253"/>
        <end position="290"/>
    </location>
</feature>
<feature type="domain" description="C2H2-type" evidence="9">
    <location>
        <begin position="146"/>
        <end position="173"/>
    </location>
</feature>
<accession>A0A553PDI8</accession>
<dbReference type="SUPFAM" id="SSF57667">
    <property type="entry name" value="beta-beta-alpha zinc fingers"/>
    <property type="match status" value="2"/>
</dbReference>
<dbReference type="FunFam" id="3.30.160.60:FF:000446">
    <property type="entry name" value="Zinc finger protein"/>
    <property type="match status" value="1"/>
</dbReference>
<evidence type="ECO:0000259" key="9">
    <source>
        <dbReference type="PROSITE" id="PS50157"/>
    </source>
</evidence>
<dbReference type="GO" id="GO:0000981">
    <property type="term" value="F:DNA-binding transcription factor activity, RNA polymerase II-specific"/>
    <property type="evidence" value="ECO:0007669"/>
    <property type="project" value="TreeGrafter"/>
</dbReference>
<dbReference type="InterPro" id="IPR013087">
    <property type="entry name" value="Znf_C2H2_type"/>
</dbReference>
<dbReference type="PROSITE" id="PS50157">
    <property type="entry name" value="ZINC_FINGER_C2H2_2"/>
    <property type="match status" value="4"/>
</dbReference>
<keyword evidence="6" id="KW-0539">Nucleus</keyword>
<dbReference type="OrthoDB" id="6408356at2759"/>
<evidence type="ECO:0000256" key="7">
    <source>
        <dbReference type="PROSITE-ProRule" id="PRU00042"/>
    </source>
</evidence>
<protein>
    <recommendedName>
        <fullName evidence="9">C2H2-type domain-containing protein</fullName>
    </recommendedName>
</protein>
<feature type="domain" description="C2H2-type" evidence="9">
    <location>
        <begin position="327"/>
        <end position="351"/>
    </location>
</feature>
<evidence type="ECO:0000256" key="8">
    <source>
        <dbReference type="SAM" id="MobiDB-lite"/>
    </source>
</evidence>
<gene>
    <name evidence="10" type="ORF">TCAL_01652</name>
</gene>
<keyword evidence="4 7" id="KW-0863">Zinc-finger</keyword>
<evidence type="ECO:0000313" key="10">
    <source>
        <dbReference type="EMBL" id="TRY75739.1"/>
    </source>
</evidence>
<feature type="domain" description="C2H2-type" evidence="9">
    <location>
        <begin position="174"/>
        <end position="196"/>
    </location>
</feature>
<evidence type="ECO:0000256" key="6">
    <source>
        <dbReference type="ARBA" id="ARBA00023242"/>
    </source>
</evidence>
<evidence type="ECO:0000256" key="4">
    <source>
        <dbReference type="ARBA" id="ARBA00022771"/>
    </source>
</evidence>
<keyword evidence="11" id="KW-1185">Reference proteome</keyword>
<dbReference type="GO" id="GO:0008270">
    <property type="term" value="F:zinc ion binding"/>
    <property type="evidence" value="ECO:0007669"/>
    <property type="project" value="UniProtKB-KW"/>
</dbReference>
<name>A0A553PDI8_TIGCA</name>
<dbReference type="GO" id="GO:0000978">
    <property type="term" value="F:RNA polymerase II cis-regulatory region sequence-specific DNA binding"/>
    <property type="evidence" value="ECO:0007669"/>
    <property type="project" value="TreeGrafter"/>
</dbReference>
<comment type="subcellular location">
    <subcellularLocation>
        <location evidence="1">Nucleus</location>
    </subcellularLocation>
</comment>
<dbReference type="InterPro" id="IPR027756">
    <property type="entry name" value="Ovo-like"/>
</dbReference>
<reference evidence="10 11" key="1">
    <citation type="journal article" date="2018" name="Nat. Ecol. Evol.">
        <title>Genomic signatures of mitonuclear coevolution across populations of Tigriopus californicus.</title>
        <authorList>
            <person name="Barreto F.S."/>
            <person name="Watson E.T."/>
            <person name="Lima T.G."/>
            <person name="Willett C.S."/>
            <person name="Edmands S."/>
            <person name="Li W."/>
            <person name="Burton R.S."/>
        </authorList>
    </citation>
    <scope>NUCLEOTIDE SEQUENCE [LARGE SCALE GENOMIC DNA]</scope>
    <source>
        <strain evidence="10 11">San Diego</strain>
    </source>
</reference>
<evidence type="ECO:0000256" key="3">
    <source>
        <dbReference type="ARBA" id="ARBA00022737"/>
    </source>
</evidence>
<dbReference type="PANTHER" id="PTHR10032">
    <property type="entry name" value="ZINC FINGER PROTEIN WITH KRAB AND SCAN DOMAINS"/>
    <property type="match status" value="1"/>
</dbReference>
<evidence type="ECO:0000256" key="1">
    <source>
        <dbReference type="ARBA" id="ARBA00004123"/>
    </source>
</evidence>
<feature type="region of interest" description="Disordered" evidence="8">
    <location>
        <begin position="1"/>
        <end position="33"/>
    </location>
</feature>